<evidence type="ECO:0000313" key="4">
    <source>
        <dbReference type="EMBL" id="PQV65064.1"/>
    </source>
</evidence>
<accession>A0A2S8SW97</accession>
<gene>
    <name evidence="4" type="ORF">B1R32_10271</name>
</gene>
<sequence>MNLLRFLEFLAGVVLIVLVFHDIFQGVVVPRWSSRKWRIGPYFVDKLWHLWRRLGERRRDVESREDFLGSYAPTALMLLLALWVALLITGYGLCFWALRAFEEPAPHNFFEAIYVAGETLLTIGYGDFKPVSGLSRFVALSAGASGLAVFALVISFLFTLYGTFERREVLIVTLDARAGNPPSGVALLENYAELDLLDDLPRFFDNWEEWSAQVLQSHIAYPILPFFRSSHEGESWIAALGAVLDAATLLTTTVCTGSKCGTRQMGAAHIMIRIGCHTVIDLSHWFGFRHDEDLDPRPGVEKSEFLLARRHLLRAGFVLREEEESWADFSKQRAVYALSLNELAKHFAAPPAQWVGDRSMIGLSAHRLPEKGQRNSSNPNQNTDK</sequence>
<evidence type="ECO:0000256" key="1">
    <source>
        <dbReference type="SAM" id="MobiDB-lite"/>
    </source>
</evidence>
<dbReference type="Gene3D" id="1.10.287.70">
    <property type="match status" value="1"/>
</dbReference>
<feature type="compositionally biased region" description="Polar residues" evidence="1">
    <location>
        <begin position="374"/>
        <end position="385"/>
    </location>
</feature>
<feature type="region of interest" description="Disordered" evidence="1">
    <location>
        <begin position="366"/>
        <end position="385"/>
    </location>
</feature>
<dbReference type="AlphaFoldDB" id="A0A2S8SW97"/>
<comment type="caution">
    <text evidence="4">The sequence shown here is derived from an EMBL/GenBank/DDBJ whole genome shotgun (WGS) entry which is preliminary data.</text>
</comment>
<feature type="transmembrane region" description="Helical" evidence="2">
    <location>
        <begin position="74"/>
        <end position="98"/>
    </location>
</feature>
<keyword evidence="5" id="KW-1185">Reference proteome</keyword>
<dbReference type="InterPro" id="IPR013099">
    <property type="entry name" value="K_chnl_dom"/>
</dbReference>
<proteinExistence type="predicted"/>
<feature type="transmembrane region" description="Helical" evidence="2">
    <location>
        <begin position="137"/>
        <end position="161"/>
    </location>
</feature>
<dbReference type="EMBL" id="NIGF01000002">
    <property type="protein sequence ID" value="PQV65064.1"/>
    <property type="molecule type" value="Genomic_DNA"/>
</dbReference>
<evidence type="ECO:0000313" key="5">
    <source>
        <dbReference type="Proteomes" id="UP000237684"/>
    </source>
</evidence>
<reference evidence="4 5" key="1">
    <citation type="journal article" date="2018" name="Syst. Appl. Microbiol.">
        <title>Abditibacterium utsteinense sp. nov., the first cultivated member of candidate phylum FBP, isolated from ice-free Antarctic soil samples.</title>
        <authorList>
            <person name="Tahon G."/>
            <person name="Tytgat B."/>
            <person name="Lebbe L."/>
            <person name="Carlier A."/>
            <person name="Willems A."/>
        </authorList>
    </citation>
    <scope>NUCLEOTIDE SEQUENCE [LARGE SCALE GENOMIC DNA]</scope>
    <source>
        <strain evidence="4 5">LMG 29911</strain>
    </source>
</reference>
<dbReference type="Pfam" id="PF07885">
    <property type="entry name" value="Ion_trans_2"/>
    <property type="match status" value="1"/>
</dbReference>
<protein>
    <submittedName>
        <fullName evidence="4">Ion channel</fullName>
    </submittedName>
</protein>
<keyword evidence="2" id="KW-0812">Transmembrane</keyword>
<dbReference type="InParanoid" id="A0A2S8SW97"/>
<dbReference type="Proteomes" id="UP000237684">
    <property type="component" value="Unassembled WGS sequence"/>
</dbReference>
<feature type="transmembrane region" description="Helical" evidence="2">
    <location>
        <begin position="6"/>
        <end position="29"/>
    </location>
</feature>
<keyword evidence="2" id="KW-0472">Membrane</keyword>
<dbReference type="SUPFAM" id="SSF81324">
    <property type="entry name" value="Voltage-gated potassium channels"/>
    <property type="match status" value="1"/>
</dbReference>
<keyword evidence="2" id="KW-1133">Transmembrane helix</keyword>
<evidence type="ECO:0000259" key="3">
    <source>
        <dbReference type="Pfam" id="PF07885"/>
    </source>
</evidence>
<dbReference type="RefSeq" id="WP_105482368.1">
    <property type="nucleotide sequence ID" value="NZ_NIGF01000002.1"/>
</dbReference>
<evidence type="ECO:0000256" key="2">
    <source>
        <dbReference type="SAM" id="Phobius"/>
    </source>
</evidence>
<organism evidence="4 5">
    <name type="scientific">Abditibacterium utsteinense</name>
    <dbReference type="NCBI Taxonomy" id="1960156"/>
    <lineage>
        <taxon>Bacteria</taxon>
        <taxon>Pseudomonadati</taxon>
        <taxon>Abditibacteriota</taxon>
        <taxon>Abditibacteriia</taxon>
        <taxon>Abditibacteriales</taxon>
        <taxon>Abditibacteriaceae</taxon>
        <taxon>Abditibacterium</taxon>
    </lineage>
</organism>
<feature type="domain" description="Potassium channel" evidence="3">
    <location>
        <begin position="91"/>
        <end position="159"/>
    </location>
</feature>
<dbReference type="OrthoDB" id="9785126at2"/>
<name>A0A2S8SW97_9BACT</name>